<dbReference type="AlphaFoldDB" id="A0A9P4K915"/>
<accession>A0A9P4K915</accession>
<dbReference type="Pfam" id="PF23658">
    <property type="entry name" value="PDZ_CPAF_rel"/>
    <property type="match status" value="1"/>
</dbReference>
<dbReference type="PANTHER" id="PTHR37049:SF4">
    <property type="entry name" value="RHODANESE DOMAIN-CONTAINING PROTEIN"/>
    <property type="match status" value="1"/>
</dbReference>
<organism evidence="3 4">
    <name type="scientific">Lojkania enalia</name>
    <dbReference type="NCBI Taxonomy" id="147567"/>
    <lineage>
        <taxon>Eukaryota</taxon>
        <taxon>Fungi</taxon>
        <taxon>Dikarya</taxon>
        <taxon>Ascomycota</taxon>
        <taxon>Pezizomycotina</taxon>
        <taxon>Dothideomycetes</taxon>
        <taxon>Pleosporomycetidae</taxon>
        <taxon>Pleosporales</taxon>
        <taxon>Pleosporales incertae sedis</taxon>
        <taxon>Lojkania</taxon>
    </lineage>
</organism>
<name>A0A9P4K915_9PLEO</name>
<dbReference type="InterPro" id="IPR005151">
    <property type="entry name" value="Tail-specific_protease"/>
</dbReference>
<dbReference type="GO" id="GO:0008236">
    <property type="term" value="F:serine-type peptidase activity"/>
    <property type="evidence" value="ECO:0007669"/>
    <property type="project" value="InterPro"/>
</dbReference>
<reference evidence="4" key="1">
    <citation type="journal article" date="2020" name="Stud. Mycol.">
        <title>101 Dothideomycetes genomes: A test case for predicting lifestyles and emergence of pathogens.</title>
        <authorList>
            <person name="Haridas S."/>
            <person name="Albert R."/>
            <person name="Binder M."/>
            <person name="Bloem J."/>
            <person name="LaButti K."/>
            <person name="Salamov A."/>
            <person name="Andreopoulos B."/>
            <person name="Baker S."/>
            <person name="Barry K."/>
            <person name="Bills G."/>
            <person name="Bluhm B."/>
            <person name="Cannon C."/>
            <person name="Castanera R."/>
            <person name="Culley D."/>
            <person name="Daum C."/>
            <person name="Ezra D."/>
            <person name="Gonzalez J."/>
            <person name="Henrissat B."/>
            <person name="Kuo A."/>
            <person name="Liang C."/>
            <person name="Lipzen A."/>
            <person name="Lutzoni F."/>
            <person name="Magnuson J."/>
            <person name="Mondo S."/>
            <person name="Nolan M."/>
            <person name="Ohm R."/>
            <person name="Pangilinan J."/>
            <person name="Park H.-J."/>
            <person name="Ramirez L."/>
            <person name="Alfaro M."/>
            <person name="Sun H."/>
            <person name="Tritt A."/>
            <person name="Yoshinaga Y."/>
            <person name="Zwiers L.-H."/>
            <person name="Turgeon B."/>
            <person name="Goodwin S."/>
            <person name="Spatafora J."/>
            <person name="Crous P."/>
            <person name="Grigoriev I."/>
        </authorList>
    </citation>
    <scope>NUCLEOTIDE SEQUENCE [LARGE SCALE GENOMIC DNA]</scope>
    <source>
        <strain evidence="4">CBS 304.66</strain>
    </source>
</reference>
<dbReference type="EMBL" id="ML986617">
    <property type="protein sequence ID" value="KAF2264308.1"/>
    <property type="molecule type" value="Genomic_DNA"/>
</dbReference>
<evidence type="ECO:0000313" key="3">
    <source>
        <dbReference type="EMBL" id="KAF2264308.1"/>
    </source>
</evidence>
<feature type="non-terminal residue" evidence="3">
    <location>
        <position position="1"/>
    </location>
</feature>
<dbReference type="InterPro" id="IPR029045">
    <property type="entry name" value="ClpP/crotonase-like_dom_sf"/>
</dbReference>
<feature type="domain" description="CPAF-like PDZ" evidence="2">
    <location>
        <begin position="107"/>
        <end position="225"/>
    </location>
</feature>
<dbReference type="Proteomes" id="UP000800093">
    <property type="component" value="Unassembled WGS sequence"/>
</dbReference>
<dbReference type="InterPro" id="IPR056186">
    <property type="entry name" value="PDZ_CPAF-rel"/>
</dbReference>
<evidence type="ECO:0000259" key="2">
    <source>
        <dbReference type="Pfam" id="PF23658"/>
    </source>
</evidence>
<evidence type="ECO:0000313" key="4">
    <source>
        <dbReference type="Proteomes" id="UP000800093"/>
    </source>
</evidence>
<evidence type="ECO:0008006" key="5">
    <source>
        <dbReference type="Google" id="ProtNLM"/>
    </source>
</evidence>
<comment type="caution">
    <text evidence="3">The sequence shown here is derived from an EMBL/GenBank/DDBJ whole genome shotgun (WGS) entry which is preliminary data.</text>
</comment>
<dbReference type="Pfam" id="PF03572">
    <property type="entry name" value="Peptidase_S41"/>
    <property type="match status" value="1"/>
</dbReference>
<dbReference type="InterPro" id="IPR052766">
    <property type="entry name" value="S41A_metabolite_peptidase"/>
</dbReference>
<dbReference type="PANTHER" id="PTHR37049">
    <property type="entry name" value="PEPTIDASE S41 FAMILY PROTEIN"/>
    <property type="match status" value="1"/>
</dbReference>
<dbReference type="OrthoDB" id="27214at2759"/>
<keyword evidence="4" id="KW-1185">Reference proteome</keyword>
<dbReference type="SUPFAM" id="SSF52096">
    <property type="entry name" value="ClpP/crotonase"/>
    <property type="match status" value="1"/>
</dbReference>
<protein>
    <recommendedName>
        <fullName evidence="5">Tail specific protease domain-containing protein</fullName>
    </recommendedName>
</protein>
<evidence type="ECO:0000259" key="1">
    <source>
        <dbReference type="Pfam" id="PF03572"/>
    </source>
</evidence>
<feature type="non-terminal residue" evidence="3">
    <location>
        <position position="657"/>
    </location>
</feature>
<feature type="domain" description="Tail specific protease" evidence="1">
    <location>
        <begin position="288"/>
        <end position="508"/>
    </location>
</feature>
<sequence>VPAQLAFDCLKTVPVDTEGDLKEIEELKELAQFQSTLSYLKDEIPWHHEGSIDVLAGLDEIAQGVRDGLYDSEYDVQLDLKLLFLSVHDFHFNWFPDILAIMPFAREGAQVISLSSDGVSLPDIYLLDDVNQAQNFSFDPSPITSINDQNATAYLADISKFADYRTADARYNTLFPNQAHRSIRKEALGPWAMQEVFDGPVTSFGFANGTSKDFDTVAIVRSSFDFTDVKDGQSFFDAFCRGPQESKSETPVVGVLPPVSLIGYPKPFIMQSSGAFHGHFLNDSGYGDVAVLAIPSFMPFIARGTEEINPAIECQKVLRAFFETIAKQGKTKLVIDLRGNGGGFIDLAYETFKQLFPNIEPFGGSRYRAHEAFEIYSARISEFASNATLAEEDPLLYGAIIAAAGTFDWRGILDADFQPFSSFREYYGPYVHNNDNFTSIRRYNFSNTINGYPSANTGPTTAFELTGYLSSPTPAQPFSLENIVILQDALCGSTCAIFSQLLREQGHVQSIVVGGRPVPAPMQAVGGTRGSQVLDMGSLVAMSAALLKYTSAIMGADVAQRINATAIGRLARTSQIQVRSMRRGQYQIMGRVNSLDALRQGDDGQTPLEFVFEAADCRVFETVESWMDPSVLWKMAVDAKWGDGECVPGSMGHETAI</sequence>
<proteinExistence type="predicted"/>
<dbReference type="GO" id="GO:0006508">
    <property type="term" value="P:proteolysis"/>
    <property type="evidence" value="ECO:0007669"/>
    <property type="project" value="InterPro"/>
</dbReference>
<gene>
    <name evidence="3" type="ORF">CC78DRAFT_427262</name>
</gene>
<dbReference type="Gene3D" id="3.90.226.10">
    <property type="entry name" value="2-enoyl-CoA Hydratase, Chain A, domain 1"/>
    <property type="match status" value="1"/>
</dbReference>